<evidence type="ECO:0000256" key="11">
    <source>
        <dbReference type="RuleBase" id="RU363075"/>
    </source>
</evidence>
<evidence type="ECO:0000313" key="14">
    <source>
        <dbReference type="Proteomes" id="UP001458880"/>
    </source>
</evidence>
<evidence type="ECO:0000256" key="4">
    <source>
        <dbReference type="ARBA" id="ARBA00022676"/>
    </source>
</evidence>
<dbReference type="GO" id="GO:0006506">
    <property type="term" value="P:GPI anchor biosynthetic process"/>
    <property type="evidence" value="ECO:0007669"/>
    <property type="project" value="UniProtKB-KW"/>
</dbReference>
<feature type="transmembrane region" description="Helical" evidence="11">
    <location>
        <begin position="217"/>
        <end position="245"/>
    </location>
</feature>
<accession>A0AAW1JVV7</accession>
<comment type="pathway">
    <text evidence="2">Glycolipid biosynthesis; glycosylphosphatidylinositol-anchor biosynthesis.</text>
</comment>
<dbReference type="GO" id="GO:0000026">
    <property type="term" value="F:alpha-1,2-mannosyltransferase activity"/>
    <property type="evidence" value="ECO:0007669"/>
    <property type="project" value="TreeGrafter"/>
</dbReference>
<feature type="transmembrane region" description="Helical" evidence="11">
    <location>
        <begin position="444"/>
        <end position="463"/>
    </location>
</feature>
<evidence type="ECO:0000256" key="12">
    <source>
        <dbReference type="SAM" id="SignalP"/>
    </source>
</evidence>
<dbReference type="PANTHER" id="PTHR22760:SF3">
    <property type="entry name" value="GPI MANNOSYLTRANSFERASE 4"/>
    <property type="match status" value="1"/>
</dbReference>
<feature type="transmembrane region" description="Helical" evidence="11">
    <location>
        <begin position="134"/>
        <end position="153"/>
    </location>
</feature>
<name>A0AAW1JVV7_POPJA</name>
<evidence type="ECO:0000256" key="9">
    <source>
        <dbReference type="ARBA" id="ARBA00023136"/>
    </source>
</evidence>
<dbReference type="GO" id="GO:0005789">
    <property type="term" value="C:endoplasmic reticulum membrane"/>
    <property type="evidence" value="ECO:0007669"/>
    <property type="project" value="UniProtKB-SubCell"/>
</dbReference>
<evidence type="ECO:0000256" key="3">
    <source>
        <dbReference type="ARBA" id="ARBA00022502"/>
    </source>
</evidence>
<organism evidence="13 14">
    <name type="scientific">Popillia japonica</name>
    <name type="common">Japanese beetle</name>
    <dbReference type="NCBI Taxonomy" id="7064"/>
    <lineage>
        <taxon>Eukaryota</taxon>
        <taxon>Metazoa</taxon>
        <taxon>Ecdysozoa</taxon>
        <taxon>Arthropoda</taxon>
        <taxon>Hexapoda</taxon>
        <taxon>Insecta</taxon>
        <taxon>Pterygota</taxon>
        <taxon>Neoptera</taxon>
        <taxon>Endopterygota</taxon>
        <taxon>Coleoptera</taxon>
        <taxon>Polyphaga</taxon>
        <taxon>Scarabaeiformia</taxon>
        <taxon>Scarabaeidae</taxon>
        <taxon>Rutelinae</taxon>
        <taxon>Popillia</taxon>
    </lineage>
</organism>
<keyword evidence="14" id="KW-1185">Reference proteome</keyword>
<keyword evidence="5" id="KW-0808">Transferase</keyword>
<feature type="transmembrane region" description="Helical" evidence="11">
    <location>
        <begin position="265"/>
        <end position="288"/>
    </location>
</feature>
<dbReference type="Proteomes" id="UP001458880">
    <property type="component" value="Unassembled WGS sequence"/>
</dbReference>
<proteinExistence type="inferred from homology"/>
<dbReference type="Pfam" id="PF03901">
    <property type="entry name" value="Glyco_transf_22"/>
    <property type="match status" value="1"/>
</dbReference>
<keyword evidence="4 11" id="KW-0328">Glycosyltransferase</keyword>
<evidence type="ECO:0000256" key="5">
    <source>
        <dbReference type="ARBA" id="ARBA00022679"/>
    </source>
</evidence>
<feature type="transmembrane region" description="Helical" evidence="11">
    <location>
        <begin position="159"/>
        <end position="180"/>
    </location>
</feature>
<evidence type="ECO:0000256" key="10">
    <source>
        <dbReference type="ARBA" id="ARBA00038466"/>
    </source>
</evidence>
<evidence type="ECO:0000256" key="2">
    <source>
        <dbReference type="ARBA" id="ARBA00004687"/>
    </source>
</evidence>
<keyword evidence="3" id="KW-0337">GPI-anchor biosynthesis</keyword>
<feature type="signal peptide" evidence="12">
    <location>
        <begin position="1"/>
        <end position="31"/>
    </location>
</feature>
<evidence type="ECO:0000256" key="8">
    <source>
        <dbReference type="ARBA" id="ARBA00022989"/>
    </source>
</evidence>
<comment type="subcellular location">
    <subcellularLocation>
        <location evidence="1 11">Endoplasmic reticulum membrane</location>
        <topology evidence="1 11">Multi-pass membrane protein</topology>
    </subcellularLocation>
</comment>
<evidence type="ECO:0000256" key="6">
    <source>
        <dbReference type="ARBA" id="ARBA00022692"/>
    </source>
</evidence>
<protein>
    <recommendedName>
        <fullName evidence="11">Mannosyltransferase</fullName>
        <ecNumber evidence="11">2.4.1.-</ecNumber>
    </recommendedName>
</protein>
<dbReference type="EMBL" id="JASPKY010000321">
    <property type="protein sequence ID" value="KAK9708800.1"/>
    <property type="molecule type" value="Genomic_DNA"/>
</dbReference>
<sequence length="641" mass="74923">MKKLEKQFWRRYKLLCLVRVLLVFLPQTGYIHPDEYCQSIEILAGDTFDLDSNRPWEFNITFPVRSISIPYFTVGLSYKILKTIDIFVQPWLEKSIITPYVLLVIPRLFICLSSFLCDYCMYHTCVANNEKYKSRLLILSTSYIMLIYGSRTFSNTLEITFFSLLLYFVSESMIFSNVIVKHHEYFKRRYDNSETVVDKAKFHKMSLLLAPHSYRRFYIISTIVVLGFFNRPTFLCYALIPVFFWLYRSIGSKSITPLQFHSRSIVILLAAIPIVACLILIDSFYYGYLTWGEVGMLEVSIENFIVPCFNFIRYNWNEKNLEKHGKHPLYLHFFVNVPLLFNILGIFALFGFGDLLRKLLKRKYHLLPTVRSIKGLMTASMITPLFLLSSFSHQEPRFIIPIIFPLVYLYGHKIYDEPDHSIVETKDVKNDINKFRKVNKKSTIPFKLWLIANAVLAIFYGFIHQGGIYPAYNYLAKEVNVHPNTQYNIFTSHIYSIPYSMLLQPKPDKLFYSRTSKYHKTKRVFLYEEGSKDLEAVLQKINAVSQVLESKRVRNKILYIVPSSLDKNINAIRVNHTQISVKKVTTFYPHLSTEAMPDITDFIHKVAYIDMKSLNFGELLMSLCDIFKSFGLSVYAIDAVS</sequence>
<keyword evidence="9 11" id="KW-0472">Membrane</keyword>
<evidence type="ECO:0000256" key="1">
    <source>
        <dbReference type="ARBA" id="ARBA00004477"/>
    </source>
</evidence>
<feature type="transmembrane region" description="Helical" evidence="11">
    <location>
        <begin position="100"/>
        <end position="122"/>
    </location>
</feature>
<gene>
    <name evidence="13" type="ORF">QE152_g27006</name>
</gene>
<reference evidence="13 14" key="1">
    <citation type="journal article" date="2024" name="BMC Genomics">
        <title>De novo assembly and annotation of Popillia japonica's genome with initial clues to its potential as an invasive pest.</title>
        <authorList>
            <person name="Cucini C."/>
            <person name="Boschi S."/>
            <person name="Funari R."/>
            <person name="Cardaioli E."/>
            <person name="Iannotti N."/>
            <person name="Marturano G."/>
            <person name="Paoli F."/>
            <person name="Bruttini M."/>
            <person name="Carapelli A."/>
            <person name="Frati F."/>
            <person name="Nardi F."/>
        </authorList>
    </citation>
    <scope>NUCLEOTIDE SEQUENCE [LARGE SCALE GENOMIC DNA]</scope>
    <source>
        <strain evidence="13">DMR45628</strain>
    </source>
</reference>
<dbReference type="PANTHER" id="PTHR22760">
    <property type="entry name" value="GLYCOSYLTRANSFERASE"/>
    <property type="match status" value="1"/>
</dbReference>
<dbReference type="InterPro" id="IPR005599">
    <property type="entry name" value="GPI_mannosylTrfase"/>
</dbReference>
<keyword evidence="8 11" id="KW-1133">Transmembrane helix</keyword>
<evidence type="ECO:0000313" key="13">
    <source>
        <dbReference type="EMBL" id="KAK9708800.1"/>
    </source>
</evidence>
<dbReference type="EC" id="2.4.1.-" evidence="11"/>
<dbReference type="AlphaFoldDB" id="A0AAW1JVV7"/>
<evidence type="ECO:0000256" key="7">
    <source>
        <dbReference type="ARBA" id="ARBA00022824"/>
    </source>
</evidence>
<feature type="transmembrane region" description="Helical" evidence="11">
    <location>
        <begin position="329"/>
        <end position="352"/>
    </location>
</feature>
<comment type="similarity">
    <text evidence="10">Belongs to the glycosyltransferase 22 family. PIGZ subfamily.</text>
</comment>
<keyword evidence="7 11" id="KW-0256">Endoplasmic reticulum</keyword>
<feature type="chain" id="PRO_5043351442" description="Mannosyltransferase" evidence="12">
    <location>
        <begin position="32"/>
        <end position="641"/>
    </location>
</feature>
<keyword evidence="6 11" id="KW-0812">Transmembrane</keyword>
<comment type="caution">
    <text evidence="13">The sequence shown here is derived from an EMBL/GenBank/DDBJ whole genome shotgun (WGS) entry which is preliminary data.</text>
</comment>
<keyword evidence="12" id="KW-0732">Signal</keyword>